<reference evidence="3" key="1">
    <citation type="journal article" date="2020" name="mSystems">
        <title>Genome- and Community-Level Interaction Insights into Carbon Utilization and Element Cycling Functions of Hydrothermarchaeota in Hydrothermal Sediment.</title>
        <authorList>
            <person name="Zhou Z."/>
            <person name="Liu Y."/>
            <person name="Xu W."/>
            <person name="Pan J."/>
            <person name="Luo Z.H."/>
            <person name="Li M."/>
        </authorList>
    </citation>
    <scope>NUCLEOTIDE SEQUENCE [LARGE SCALE GENOMIC DNA]</scope>
    <source>
        <strain evidence="3">SpSt-381</strain>
    </source>
</reference>
<name>A0A832I1N8_UNCEI</name>
<proteinExistence type="predicted"/>
<organism evidence="3">
    <name type="scientific">Eiseniibacteriota bacterium</name>
    <dbReference type="NCBI Taxonomy" id="2212470"/>
    <lineage>
        <taxon>Bacteria</taxon>
        <taxon>Candidatus Eiseniibacteriota</taxon>
    </lineage>
</organism>
<evidence type="ECO:0000259" key="2">
    <source>
        <dbReference type="Pfam" id="PF14534"/>
    </source>
</evidence>
<feature type="compositionally biased region" description="Low complexity" evidence="1">
    <location>
        <begin position="1"/>
        <end position="23"/>
    </location>
</feature>
<dbReference type="EMBL" id="DSQF01000002">
    <property type="protein sequence ID" value="HGZ42086.1"/>
    <property type="molecule type" value="Genomic_DNA"/>
</dbReference>
<dbReference type="InterPro" id="IPR032710">
    <property type="entry name" value="NTF2-like_dom_sf"/>
</dbReference>
<comment type="caution">
    <text evidence="3">The sequence shown here is derived from an EMBL/GenBank/DDBJ whole genome shotgun (WGS) entry which is preliminary data.</text>
</comment>
<evidence type="ECO:0000313" key="3">
    <source>
        <dbReference type="EMBL" id="HGZ42086.1"/>
    </source>
</evidence>
<accession>A0A832I1N8</accession>
<dbReference type="SUPFAM" id="SSF54427">
    <property type="entry name" value="NTF2-like"/>
    <property type="match status" value="1"/>
</dbReference>
<gene>
    <name evidence="3" type="ORF">ENR23_01445</name>
</gene>
<dbReference type="InterPro" id="IPR027843">
    <property type="entry name" value="DUF4440"/>
</dbReference>
<feature type="domain" description="DUF4440" evidence="2">
    <location>
        <begin position="217"/>
        <end position="326"/>
    </location>
</feature>
<dbReference type="AlphaFoldDB" id="A0A832I1N8"/>
<feature type="region of interest" description="Disordered" evidence="1">
    <location>
        <begin position="1"/>
        <end position="26"/>
    </location>
</feature>
<feature type="compositionally biased region" description="Basic and acidic residues" evidence="1">
    <location>
        <begin position="88"/>
        <end position="99"/>
    </location>
</feature>
<feature type="region of interest" description="Disordered" evidence="1">
    <location>
        <begin position="44"/>
        <end position="153"/>
    </location>
</feature>
<protein>
    <submittedName>
        <fullName evidence="3">DUF4440 domain-containing protein</fullName>
    </submittedName>
</protein>
<dbReference type="Pfam" id="PF14534">
    <property type="entry name" value="DUF4440"/>
    <property type="match status" value="1"/>
</dbReference>
<dbReference type="Gene3D" id="3.10.450.50">
    <property type="match status" value="1"/>
</dbReference>
<sequence>MGSWRSSSLASAAAGASRATAASVPGRASLRRVAPAAANIFIGCSSSWGRDGDRRRAPGGPADRVGHDAAAGRRGPGGGKACIAGRESPPDRQRTREISRASGNGQAPAKPVDRRALAAPRQATRGVGRASEEARDGGAGRARAGGRAGFRARRRRARLAARGRLRQGGGVSRFPALRAVSAARAALASCAVAALASCAPPAREADRPAVAADTAGVRAVLAAQLAAWNRGDLEGFLDGYWRSDSLTFYSGGDVARGWRAARDRYVRRYASGGAEMGRLAFDVHAVEPLGPDRALVKGAWSLALGGASPRGLFTLVFARTPAGWRIVHDHSSLGE</sequence>
<evidence type="ECO:0000256" key="1">
    <source>
        <dbReference type="SAM" id="MobiDB-lite"/>
    </source>
</evidence>